<protein>
    <submittedName>
        <fullName evidence="1">Uncharacterized protein</fullName>
    </submittedName>
</protein>
<dbReference type="EMBL" id="AP019376">
    <property type="protein sequence ID" value="BBH87114.1"/>
    <property type="molecule type" value="Genomic_DNA"/>
</dbReference>
<organism evidence="1">
    <name type="scientific">Thermosporothrix sp. COM3</name>
    <dbReference type="NCBI Taxonomy" id="2490863"/>
    <lineage>
        <taxon>Bacteria</taxon>
        <taxon>Bacillati</taxon>
        <taxon>Chloroflexota</taxon>
        <taxon>Ktedonobacteria</taxon>
        <taxon>Ktedonobacterales</taxon>
        <taxon>Thermosporotrichaceae</taxon>
        <taxon>Thermosporothrix</taxon>
    </lineage>
</organism>
<accession>A0A455SPS1</accession>
<evidence type="ECO:0000313" key="1">
    <source>
        <dbReference type="EMBL" id="BBH87114.1"/>
    </source>
</evidence>
<dbReference type="AlphaFoldDB" id="A0A455SPS1"/>
<proteinExistence type="predicted"/>
<gene>
    <name evidence="1" type="ORF">KTC_18650</name>
</gene>
<name>A0A455SPS1_9CHLR</name>
<reference evidence="1" key="1">
    <citation type="submission" date="2018-12" db="EMBL/GenBank/DDBJ databases">
        <title>Novel natural products biosynthetic potential of the class Ktedonobacteria.</title>
        <authorList>
            <person name="Zheng Y."/>
            <person name="Saitou A."/>
            <person name="Wang C.M."/>
            <person name="Toyoda A."/>
            <person name="Minakuchi Y."/>
            <person name="Sekiguchi Y."/>
            <person name="Ueda K."/>
            <person name="Takano H."/>
            <person name="Sakai Y."/>
            <person name="Yokota A."/>
            <person name="Yabe S."/>
        </authorList>
    </citation>
    <scope>NUCLEOTIDE SEQUENCE</scope>
    <source>
        <strain evidence="1">COM3</strain>
    </source>
</reference>
<sequence>MIGLYDHCAYQVFYMFVIVQRGKTLTSSVGEPGIQRMAWDVLAQPGATDLILHRGLARLCQKL</sequence>